<dbReference type="RefSeq" id="XP_033686486.1">
    <property type="nucleotide sequence ID" value="XM_033821541.1"/>
</dbReference>
<accession>A0A6A6INT2</accession>
<proteinExistence type="predicted"/>
<evidence type="ECO:0000256" key="1">
    <source>
        <dbReference type="SAM" id="MobiDB-lite"/>
    </source>
</evidence>
<feature type="compositionally biased region" description="Acidic residues" evidence="1">
    <location>
        <begin position="82"/>
        <end position="91"/>
    </location>
</feature>
<dbReference type="EMBL" id="ML987193">
    <property type="protein sequence ID" value="KAF2251482.1"/>
    <property type="molecule type" value="Genomic_DNA"/>
</dbReference>
<dbReference type="AlphaFoldDB" id="A0A6A6INT2"/>
<feature type="compositionally biased region" description="Polar residues" evidence="1">
    <location>
        <begin position="14"/>
        <end position="25"/>
    </location>
</feature>
<organism evidence="2 3">
    <name type="scientific">Trematosphaeria pertusa</name>
    <dbReference type="NCBI Taxonomy" id="390896"/>
    <lineage>
        <taxon>Eukaryota</taxon>
        <taxon>Fungi</taxon>
        <taxon>Dikarya</taxon>
        <taxon>Ascomycota</taxon>
        <taxon>Pezizomycotina</taxon>
        <taxon>Dothideomycetes</taxon>
        <taxon>Pleosporomycetidae</taxon>
        <taxon>Pleosporales</taxon>
        <taxon>Massarineae</taxon>
        <taxon>Trematosphaeriaceae</taxon>
        <taxon>Trematosphaeria</taxon>
    </lineage>
</organism>
<sequence>MFDYIHPSPRPAAPTNQASHPANLTSPLACTAAPGNDSGPLEVAGGAALVASAVVVIELCGGGGDVLEGAGVLLSSGVDDSGAGDDGEETSELLGCGEGEGEGEGVGLGVGVGVGEGVLEGAGVLEGGASDSVSVCTWLSAAGIWFVVVEPAADCVST</sequence>
<dbReference type="Proteomes" id="UP000800094">
    <property type="component" value="Unassembled WGS sequence"/>
</dbReference>
<gene>
    <name evidence="2" type="ORF">BU26DRAFT_283960</name>
</gene>
<evidence type="ECO:0000313" key="2">
    <source>
        <dbReference type="EMBL" id="KAF2251482.1"/>
    </source>
</evidence>
<evidence type="ECO:0000313" key="3">
    <source>
        <dbReference type="Proteomes" id="UP000800094"/>
    </source>
</evidence>
<feature type="region of interest" description="Disordered" evidence="1">
    <location>
        <begin position="1"/>
        <end position="25"/>
    </location>
</feature>
<keyword evidence="3" id="KW-1185">Reference proteome</keyword>
<name>A0A6A6INT2_9PLEO</name>
<protein>
    <submittedName>
        <fullName evidence="2">Uncharacterized protein</fullName>
    </submittedName>
</protein>
<dbReference type="GeneID" id="54574871"/>
<feature type="region of interest" description="Disordered" evidence="1">
    <location>
        <begin position="78"/>
        <end position="99"/>
    </location>
</feature>
<reference evidence="2" key="1">
    <citation type="journal article" date="2020" name="Stud. Mycol.">
        <title>101 Dothideomycetes genomes: a test case for predicting lifestyles and emergence of pathogens.</title>
        <authorList>
            <person name="Haridas S."/>
            <person name="Albert R."/>
            <person name="Binder M."/>
            <person name="Bloem J."/>
            <person name="Labutti K."/>
            <person name="Salamov A."/>
            <person name="Andreopoulos B."/>
            <person name="Baker S."/>
            <person name="Barry K."/>
            <person name="Bills G."/>
            <person name="Bluhm B."/>
            <person name="Cannon C."/>
            <person name="Castanera R."/>
            <person name="Culley D."/>
            <person name="Daum C."/>
            <person name="Ezra D."/>
            <person name="Gonzalez J."/>
            <person name="Henrissat B."/>
            <person name="Kuo A."/>
            <person name="Liang C."/>
            <person name="Lipzen A."/>
            <person name="Lutzoni F."/>
            <person name="Magnuson J."/>
            <person name="Mondo S."/>
            <person name="Nolan M."/>
            <person name="Ohm R."/>
            <person name="Pangilinan J."/>
            <person name="Park H.-J."/>
            <person name="Ramirez L."/>
            <person name="Alfaro M."/>
            <person name="Sun H."/>
            <person name="Tritt A."/>
            <person name="Yoshinaga Y."/>
            <person name="Zwiers L.-H."/>
            <person name="Turgeon B."/>
            <person name="Goodwin S."/>
            <person name="Spatafora J."/>
            <person name="Crous P."/>
            <person name="Grigoriev I."/>
        </authorList>
    </citation>
    <scope>NUCLEOTIDE SEQUENCE</scope>
    <source>
        <strain evidence="2">CBS 122368</strain>
    </source>
</reference>